<dbReference type="AlphaFoldDB" id="A0A645H677"/>
<name>A0A645H677_9ZZZZ</name>
<comment type="caution">
    <text evidence="1">The sequence shown here is derived from an EMBL/GenBank/DDBJ whole genome shotgun (WGS) entry which is preliminary data.</text>
</comment>
<gene>
    <name evidence="1" type="ORF">SDC9_181488</name>
</gene>
<protein>
    <submittedName>
        <fullName evidence="1">Uncharacterized protein</fullName>
    </submittedName>
</protein>
<reference evidence="1" key="1">
    <citation type="submission" date="2019-08" db="EMBL/GenBank/DDBJ databases">
        <authorList>
            <person name="Kucharzyk K."/>
            <person name="Murdoch R.W."/>
            <person name="Higgins S."/>
            <person name="Loffler F."/>
        </authorList>
    </citation>
    <scope>NUCLEOTIDE SEQUENCE</scope>
</reference>
<organism evidence="1">
    <name type="scientific">bioreactor metagenome</name>
    <dbReference type="NCBI Taxonomy" id="1076179"/>
    <lineage>
        <taxon>unclassified sequences</taxon>
        <taxon>metagenomes</taxon>
        <taxon>ecological metagenomes</taxon>
    </lineage>
</organism>
<sequence length="91" mass="10366">MGIYEARHGVCTAAVVALLGLEVRPRGYGDHTAVFDVDFRGIYFARKHVYQLQVRQFQIAGIHAEAGLHRIFDLFKCAHACLLYFLFQKPL</sequence>
<dbReference type="EMBL" id="VSSQ01086812">
    <property type="protein sequence ID" value="MPN33996.1"/>
    <property type="molecule type" value="Genomic_DNA"/>
</dbReference>
<evidence type="ECO:0000313" key="1">
    <source>
        <dbReference type="EMBL" id="MPN33996.1"/>
    </source>
</evidence>
<proteinExistence type="predicted"/>
<accession>A0A645H677</accession>